<dbReference type="AlphaFoldDB" id="A0AAW7JXL8"/>
<organism evidence="3 4">
    <name type="scientific">Collinsella ihumii</name>
    <dbReference type="NCBI Taxonomy" id="1720204"/>
    <lineage>
        <taxon>Bacteria</taxon>
        <taxon>Bacillati</taxon>
        <taxon>Actinomycetota</taxon>
        <taxon>Coriobacteriia</taxon>
        <taxon>Coriobacteriales</taxon>
        <taxon>Coriobacteriaceae</taxon>
        <taxon>Collinsella</taxon>
    </lineage>
</organism>
<keyword evidence="2" id="KW-0812">Transmembrane</keyword>
<feature type="compositionally biased region" description="Polar residues" evidence="1">
    <location>
        <begin position="393"/>
        <end position="403"/>
    </location>
</feature>
<feature type="transmembrane region" description="Helical" evidence="2">
    <location>
        <begin position="6"/>
        <end position="27"/>
    </location>
</feature>
<dbReference type="RefSeq" id="WP_289826415.1">
    <property type="nucleotide sequence ID" value="NZ_JAUEIR010000001.1"/>
</dbReference>
<gene>
    <name evidence="3" type="ORF">QVN40_00705</name>
</gene>
<reference evidence="3" key="2">
    <citation type="submission" date="2023-08" db="EMBL/GenBank/DDBJ databases">
        <title>Identification and characterization of horizontal gene transfer across gut microbiota members of farm animals based on homology search.</title>
        <authorList>
            <person name="Schwarzerova J."/>
            <person name="Nykrynova M."/>
            <person name="Jureckova K."/>
            <person name="Cejkova D."/>
            <person name="Rychlik I."/>
        </authorList>
    </citation>
    <scope>NUCLEOTIDE SEQUENCE</scope>
    <source>
        <strain evidence="3">15_COKtk</strain>
    </source>
</reference>
<proteinExistence type="predicted"/>
<dbReference type="Proteomes" id="UP001168505">
    <property type="component" value="Unassembled WGS sequence"/>
</dbReference>
<evidence type="ECO:0008006" key="5">
    <source>
        <dbReference type="Google" id="ProtNLM"/>
    </source>
</evidence>
<feature type="compositionally biased region" description="Basic and acidic residues" evidence="1">
    <location>
        <begin position="382"/>
        <end position="392"/>
    </location>
</feature>
<dbReference type="InterPro" id="IPR011989">
    <property type="entry name" value="ARM-like"/>
</dbReference>
<keyword evidence="2" id="KW-1133">Transmembrane helix</keyword>
<sequence length="403" mass="46583">MSVQVFIGFYALISIMMIMFDIVFLQWESLRDWQLKRLKVYMSHELREEIARNLDFPTPEHRNLLCRRLKRLSGMESFDLTMEQLYIDSPSASEHYLSGIDTVFEELVPYFSRKDVLRRAYFAAIIKRWYRCRPAAPSIIDTLYEDIRVDALFTRQNAFEAVVQIGRPSEIVYAVSVLDEASIAHSTRLISETLLMYPNDSDELADALLKAFSKFSLTMKICIVNYLRLSDSSRTGREGAPEDRFRFIKQIMDDEDADMDLRLACARYFMHNPWNPALATLIKFARMDNEAEWEYSAVAALVLASYPCTKTTQALKRCVKSPIYYVRFNAAQSLYRLGLSLETDLADIVHGGDRYARDMLLYRWEIERRRQDRLSASTQEAMQKDPATDDSARSNLSPSGASA</sequence>
<evidence type="ECO:0000256" key="1">
    <source>
        <dbReference type="SAM" id="MobiDB-lite"/>
    </source>
</evidence>
<reference evidence="3" key="1">
    <citation type="submission" date="2023-06" db="EMBL/GenBank/DDBJ databases">
        <authorList>
            <person name="Zeman M."/>
            <person name="Kubasova T."/>
            <person name="Jahodarova E."/>
            <person name="Nykrynova M."/>
            <person name="Rychlik I."/>
        </authorList>
    </citation>
    <scope>NUCLEOTIDE SEQUENCE</scope>
    <source>
        <strain evidence="3">15_COKtk</strain>
    </source>
</reference>
<keyword evidence="2" id="KW-0472">Membrane</keyword>
<accession>A0AAW7JXL8</accession>
<dbReference type="SUPFAM" id="SSF48371">
    <property type="entry name" value="ARM repeat"/>
    <property type="match status" value="1"/>
</dbReference>
<dbReference type="InterPro" id="IPR016024">
    <property type="entry name" value="ARM-type_fold"/>
</dbReference>
<name>A0AAW7JXL8_9ACTN</name>
<evidence type="ECO:0000313" key="3">
    <source>
        <dbReference type="EMBL" id="MDN0068220.1"/>
    </source>
</evidence>
<dbReference type="EMBL" id="JAUEIR010000001">
    <property type="protein sequence ID" value="MDN0068220.1"/>
    <property type="molecule type" value="Genomic_DNA"/>
</dbReference>
<dbReference type="Gene3D" id="1.25.10.10">
    <property type="entry name" value="Leucine-rich Repeat Variant"/>
    <property type="match status" value="1"/>
</dbReference>
<evidence type="ECO:0000313" key="4">
    <source>
        <dbReference type="Proteomes" id="UP001168505"/>
    </source>
</evidence>
<feature type="region of interest" description="Disordered" evidence="1">
    <location>
        <begin position="373"/>
        <end position="403"/>
    </location>
</feature>
<comment type="caution">
    <text evidence="3">The sequence shown here is derived from an EMBL/GenBank/DDBJ whole genome shotgun (WGS) entry which is preliminary data.</text>
</comment>
<protein>
    <recommendedName>
        <fullName evidence="5">HEAT repeat domain-containing protein</fullName>
    </recommendedName>
</protein>
<evidence type="ECO:0000256" key="2">
    <source>
        <dbReference type="SAM" id="Phobius"/>
    </source>
</evidence>